<dbReference type="RefSeq" id="WP_369665205.1">
    <property type="nucleotide sequence ID" value="NZ_JBDKXB010000001.1"/>
</dbReference>
<proteinExistence type="predicted"/>
<dbReference type="EMBL" id="JBDKXB010000001">
    <property type="protein sequence ID" value="MEY6430818.1"/>
    <property type="molecule type" value="Genomic_DNA"/>
</dbReference>
<reference evidence="1 2" key="1">
    <citation type="submission" date="2024-05" db="EMBL/GenBank/DDBJ databases">
        <title>Genome Sequence and Characterization of the New Strain Purple Sulfur Bacterium of Genus Thioalkalicoccus.</title>
        <authorList>
            <person name="Bryantseva I.A."/>
            <person name="Kyndt J.A."/>
            <person name="Imhoff J.F."/>
        </authorList>
    </citation>
    <scope>NUCLEOTIDE SEQUENCE [LARGE SCALE GENOMIC DNA]</scope>
    <source>
        <strain evidence="1 2">Um2</strain>
    </source>
</reference>
<dbReference type="CDD" id="cd07820">
    <property type="entry name" value="SRPBCC_3"/>
    <property type="match status" value="1"/>
</dbReference>
<dbReference type="Proteomes" id="UP001564408">
    <property type="component" value="Unassembled WGS sequence"/>
</dbReference>
<organism evidence="1 2">
    <name type="scientific">Thioalkalicoccus limnaeus</name>
    <dbReference type="NCBI Taxonomy" id="120681"/>
    <lineage>
        <taxon>Bacteria</taxon>
        <taxon>Pseudomonadati</taxon>
        <taxon>Pseudomonadota</taxon>
        <taxon>Gammaproteobacteria</taxon>
        <taxon>Chromatiales</taxon>
        <taxon>Chromatiaceae</taxon>
        <taxon>Thioalkalicoccus</taxon>
    </lineage>
</organism>
<accession>A0ABV4B932</accession>
<name>A0ABV4B932_9GAMM</name>
<protein>
    <submittedName>
        <fullName evidence="1">SRPBCC family protein</fullName>
    </submittedName>
</protein>
<comment type="caution">
    <text evidence="1">The sequence shown here is derived from an EMBL/GenBank/DDBJ whole genome shotgun (WGS) entry which is preliminary data.</text>
</comment>
<gene>
    <name evidence="1" type="ORF">ABC977_00165</name>
</gene>
<sequence>MSLHHLYRRQTLATTIDKAWEFFTQPENLKLITPAFMSFDIQSFSGPRSLHGGQIITYKVKPFFGIPFSWVTEVTHAEEPHFFVDEQRFGPFLFWHHKHYLEETPDGNVVMIDSVHYKVFYGFVGSLLDRLIVQQRLDLIFDYRTRVIAEMFGAAEERG</sequence>
<evidence type="ECO:0000313" key="2">
    <source>
        <dbReference type="Proteomes" id="UP001564408"/>
    </source>
</evidence>
<dbReference type="SUPFAM" id="SSF55961">
    <property type="entry name" value="Bet v1-like"/>
    <property type="match status" value="1"/>
</dbReference>
<keyword evidence="2" id="KW-1185">Reference proteome</keyword>
<evidence type="ECO:0000313" key="1">
    <source>
        <dbReference type="EMBL" id="MEY6430818.1"/>
    </source>
</evidence>
<dbReference type="InterPro" id="IPR023393">
    <property type="entry name" value="START-like_dom_sf"/>
</dbReference>
<dbReference type="Gene3D" id="3.30.530.20">
    <property type="match status" value="1"/>
</dbReference>